<dbReference type="InterPro" id="IPR001433">
    <property type="entry name" value="OxRdtase_FAD/NAD-bd"/>
</dbReference>
<dbReference type="PRINTS" id="PR00410">
    <property type="entry name" value="PHEHYDRXLASE"/>
</dbReference>
<comment type="cofactor">
    <cofactor evidence="1">
        <name>FAD</name>
        <dbReference type="ChEBI" id="CHEBI:57692"/>
    </cofactor>
</comment>
<keyword evidence="4" id="KW-0479">Metal-binding</keyword>
<dbReference type="Gene3D" id="3.40.50.80">
    <property type="entry name" value="Nucleotide-binding domain of ferredoxin-NADP reductase (FNR) module"/>
    <property type="match status" value="1"/>
</dbReference>
<keyword evidence="8" id="KW-0411">Iron-sulfur</keyword>
<protein>
    <recommendedName>
        <fullName evidence="9">Oxidoreductase FAD/NAD(P)-binding domain-containing protein</fullName>
    </recommendedName>
</protein>
<evidence type="ECO:0000256" key="1">
    <source>
        <dbReference type="ARBA" id="ARBA00001974"/>
    </source>
</evidence>
<evidence type="ECO:0000256" key="5">
    <source>
        <dbReference type="ARBA" id="ARBA00022827"/>
    </source>
</evidence>
<evidence type="ECO:0000259" key="9">
    <source>
        <dbReference type="Pfam" id="PF00175"/>
    </source>
</evidence>
<evidence type="ECO:0000313" key="10">
    <source>
        <dbReference type="EMBL" id="GHO60469.1"/>
    </source>
</evidence>
<comment type="caution">
    <text evidence="10">The sequence shown here is derived from an EMBL/GenBank/DDBJ whole genome shotgun (WGS) entry which is preliminary data.</text>
</comment>
<feature type="domain" description="Oxidoreductase FAD/NAD(P)-binding" evidence="9">
    <location>
        <begin position="31"/>
        <end position="136"/>
    </location>
</feature>
<keyword evidence="5" id="KW-0274">FAD</keyword>
<dbReference type="PANTHER" id="PTHR47354">
    <property type="entry name" value="NADH OXIDOREDUCTASE HCR"/>
    <property type="match status" value="1"/>
</dbReference>
<evidence type="ECO:0000256" key="6">
    <source>
        <dbReference type="ARBA" id="ARBA00023002"/>
    </source>
</evidence>
<dbReference type="Pfam" id="PF00175">
    <property type="entry name" value="NAD_binding_1"/>
    <property type="match status" value="1"/>
</dbReference>
<evidence type="ECO:0000256" key="8">
    <source>
        <dbReference type="ARBA" id="ARBA00023014"/>
    </source>
</evidence>
<keyword evidence="6" id="KW-0560">Oxidoreductase</keyword>
<dbReference type="PANTHER" id="PTHR47354:SF6">
    <property type="entry name" value="NADH OXIDOREDUCTASE HCR"/>
    <property type="match status" value="1"/>
</dbReference>
<dbReference type="SUPFAM" id="SSF52343">
    <property type="entry name" value="Ferredoxin reductase-like, C-terminal NADP-linked domain"/>
    <property type="match status" value="1"/>
</dbReference>
<proteinExistence type="predicted"/>
<dbReference type="InterPro" id="IPR039261">
    <property type="entry name" value="FNR_nucleotide-bd"/>
</dbReference>
<evidence type="ECO:0000313" key="11">
    <source>
        <dbReference type="Proteomes" id="UP000654345"/>
    </source>
</evidence>
<name>A0ABQ3V686_9CHLR</name>
<evidence type="ECO:0000256" key="7">
    <source>
        <dbReference type="ARBA" id="ARBA00023004"/>
    </source>
</evidence>
<dbReference type="CDD" id="cd00322">
    <property type="entry name" value="FNR_like"/>
    <property type="match status" value="1"/>
</dbReference>
<evidence type="ECO:0000256" key="3">
    <source>
        <dbReference type="ARBA" id="ARBA00022714"/>
    </source>
</evidence>
<keyword evidence="2" id="KW-0285">Flavoprotein</keyword>
<evidence type="ECO:0000256" key="2">
    <source>
        <dbReference type="ARBA" id="ARBA00022630"/>
    </source>
</evidence>
<keyword evidence="3" id="KW-0001">2Fe-2S</keyword>
<accession>A0ABQ3V686</accession>
<sequence>MTTMDGRTKIVAAQIAGDFTLPANPQQKLVFIAGGIGITPFRSMLKYLLDTQERRDIVLFYVNRTASEIVYVDVLQAAQAQLGVKVYPIVTDTTAVPRNWPGLVGRLNEQVIHATVPDYRERTYYLSGPPGMVRASEEMLRHMHVRPNQIKKDFFPGLT</sequence>
<keyword evidence="11" id="KW-1185">Reference proteome</keyword>
<dbReference type="InterPro" id="IPR050415">
    <property type="entry name" value="MRET"/>
</dbReference>
<evidence type="ECO:0000256" key="4">
    <source>
        <dbReference type="ARBA" id="ARBA00022723"/>
    </source>
</evidence>
<keyword evidence="7" id="KW-0408">Iron</keyword>
<reference evidence="10 11" key="1">
    <citation type="journal article" date="2021" name="Int. J. Syst. Evol. Microbiol.">
        <title>Reticulibacter mediterranei gen. nov., sp. nov., within the new family Reticulibacteraceae fam. nov., and Ktedonospora formicarum gen. nov., sp. nov., Ktedonobacter robiniae sp. nov., Dictyobacter formicarum sp. nov. and Dictyobacter arantiisoli sp. nov., belonging to the class Ktedonobacteria.</title>
        <authorList>
            <person name="Yabe S."/>
            <person name="Zheng Y."/>
            <person name="Wang C.M."/>
            <person name="Sakai Y."/>
            <person name="Abe K."/>
            <person name="Yokota A."/>
            <person name="Donadio S."/>
            <person name="Cavaletti L."/>
            <person name="Monciardini P."/>
        </authorList>
    </citation>
    <scope>NUCLEOTIDE SEQUENCE [LARGE SCALE GENOMIC DNA]</scope>
    <source>
        <strain evidence="10 11">SOSP1-30</strain>
    </source>
</reference>
<dbReference type="EMBL" id="BNJG01000005">
    <property type="protein sequence ID" value="GHO60469.1"/>
    <property type="molecule type" value="Genomic_DNA"/>
</dbReference>
<dbReference type="Proteomes" id="UP000654345">
    <property type="component" value="Unassembled WGS sequence"/>
</dbReference>
<organism evidence="10 11">
    <name type="scientific">Ktedonobacter robiniae</name>
    <dbReference type="NCBI Taxonomy" id="2778365"/>
    <lineage>
        <taxon>Bacteria</taxon>
        <taxon>Bacillati</taxon>
        <taxon>Chloroflexota</taxon>
        <taxon>Ktedonobacteria</taxon>
        <taxon>Ktedonobacterales</taxon>
        <taxon>Ktedonobacteraceae</taxon>
        <taxon>Ktedonobacter</taxon>
    </lineage>
</organism>
<gene>
    <name evidence="10" type="ORF">KSB_89440</name>
</gene>